<protein>
    <submittedName>
        <fullName evidence="2">RNA polymerase ECF-subfamily sigma factor</fullName>
    </submittedName>
</protein>
<dbReference type="PATRIC" id="fig|1165867.3.peg.1991"/>
<evidence type="ECO:0000313" key="2">
    <source>
        <dbReference type="EMBL" id="EID80098.1"/>
    </source>
</evidence>
<gene>
    <name evidence="2" type="ORF">W59_09844</name>
</gene>
<comment type="caution">
    <text evidence="2">The sequence shown here is derived from an EMBL/GenBank/DDBJ whole genome shotgun (WGS) entry which is preliminary data.</text>
</comment>
<dbReference type="AlphaFoldDB" id="I0WUN2"/>
<evidence type="ECO:0000313" key="3">
    <source>
        <dbReference type="Proteomes" id="UP000006447"/>
    </source>
</evidence>
<dbReference type="EMBL" id="AJJH01000041">
    <property type="protein sequence ID" value="EID80098.1"/>
    <property type="molecule type" value="Genomic_DNA"/>
</dbReference>
<feature type="compositionally biased region" description="Basic and acidic residues" evidence="1">
    <location>
        <begin position="24"/>
        <end position="36"/>
    </location>
</feature>
<dbReference type="RefSeq" id="WP_007297015.1">
    <property type="nucleotide sequence ID" value="NZ_AJJH01000041.1"/>
</dbReference>
<evidence type="ECO:0000256" key="1">
    <source>
        <dbReference type="SAM" id="MobiDB-lite"/>
    </source>
</evidence>
<name>I0WUN2_RHOOP</name>
<proteinExistence type="predicted"/>
<accession>I0WUN2</accession>
<reference evidence="2 3" key="1">
    <citation type="journal article" date="2012" name="J. Bacteriol.">
        <title>Draft genome sequence of the nitrophenol-degrading actinomycete Rhodococcus imtechensis RKJ300.</title>
        <authorList>
            <person name="Vikram S."/>
            <person name="Kumar S."/>
            <person name="Subramanian S."/>
            <person name="Raghava G.P."/>
        </authorList>
    </citation>
    <scope>NUCLEOTIDE SEQUENCE [LARGE SCALE GENOMIC DNA]</scope>
    <source>
        <strain evidence="2 3">RKJ300</strain>
    </source>
</reference>
<feature type="region of interest" description="Disordered" evidence="1">
    <location>
        <begin position="24"/>
        <end position="56"/>
    </location>
</feature>
<organism evidence="2 3">
    <name type="scientific">Rhodococcus opacus RKJ300 = JCM 13270</name>
    <dbReference type="NCBI Taxonomy" id="1165867"/>
    <lineage>
        <taxon>Bacteria</taxon>
        <taxon>Bacillati</taxon>
        <taxon>Actinomycetota</taxon>
        <taxon>Actinomycetes</taxon>
        <taxon>Mycobacteriales</taxon>
        <taxon>Nocardiaceae</taxon>
        <taxon>Rhodococcus</taxon>
    </lineage>
</organism>
<dbReference type="Proteomes" id="UP000006447">
    <property type="component" value="Unassembled WGS sequence"/>
</dbReference>
<sequence>MRNRDQRPREAITHAHHKAIDRIRRENKRDDKHKEAQMVYDDDPSLSAPLTTTGSG</sequence>